<comment type="caution">
    <text evidence="2">The sequence shown here is derived from an EMBL/GenBank/DDBJ whole genome shotgun (WGS) entry which is preliminary data.</text>
</comment>
<reference evidence="3" key="1">
    <citation type="journal article" date="2019" name="Int. J. Syst. Evol. Microbiol.">
        <title>The Global Catalogue of Microorganisms (GCM) 10K type strain sequencing project: providing services to taxonomists for standard genome sequencing and annotation.</title>
        <authorList>
            <consortium name="The Broad Institute Genomics Platform"/>
            <consortium name="The Broad Institute Genome Sequencing Center for Infectious Disease"/>
            <person name="Wu L."/>
            <person name="Ma J."/>
        </authorList>
    </citation>
    <scope>NUCLEOTIDE SEQUENCE [LARGE SCALE GENOMIC DNA]</scope>
    <source>
        <strain evidence="3">NBRC 102407</strain>
    </source>
</reference>
<feature type="chain" id="PRO_5047404187" description="Glycine zipper family protein" evidence="1">
    <location>
        <begin position="38"/>
        <end position="177"/>
    </location>
</feature>
<evidence type="ECO:0008006" key="4">
    <source>
        <dbReference type="Google" id="ProtNLM"/>
    </source>
</evidence>
<name>A0ABQ6FCD7_9RHOO</name>
<dbReference type="EMBL" id="BSPX01000042">
    <property type="protein sequence ID" value="GLT23273.1"/>
    <property type="molecule type" value="Genomic_DNA"/>
</dbReference>
<keyword evidence="3" id="KW-1185">Reference proteome</keyword>
<proteinExistence type="predicted"/>
<evidence type="ECO:0000256" key="1">
    <source>
        <dbReference type="SAM" id="SignalP"/>
    </source>
</evidence>
<organism evidence="2 3">
    <name type="scientific">Zoogloea oryzae</name>
    <dbReference type="NCBI Taxonomy" id="310767"/>
    <lineage>
        <taxon>Bacteria</taxon>
        <taxon>Pseudomonadati</taxon>
        <taxon>Pseudomonadota</taxon>
        <taxon>Betaproteobacteria</taxon>
        <taxon>Rhodocyclales</taxon>
        <taxon>Zoogloeaceae</taxon>
        <taxon>Zoogloea</taxon>
    </lineage>
</organism>
<gene>
    <name evidence="2" type="ORF">GCM10007933_27370</name>
</gene>
<evidence type="ECO:0000313" key="3">
    <source>
        <dbReference type="Proteomes" id="UP001157167"/>
    </source>
</evidence>
<dbReference type="Proteomes" id="UP001157167">
    <property type="component" value="Unassembled WGS sequence"/>
</dbReference>
<feature type="signal peptide" evidence="1">
    <location>
        <begin position="1"/>
        <end position="37"/>
    </location>
</feature>
<accession>A0ABQ6FCD7</accession>
<keyword evidence="1" id="KW-0732">Signal</keyword>
<protein>
    <recommendedName>
        <fullName evidence="4">Glycine zipper family protein</fullName>
    </recommendedName>
</protein>
<dbReference type="RefSeq" id="WP_284188486.1">
    <property type="nucleotide sequence ID" value="NZ_BSPX01000042.1"/>
</dbReference>
<evidence type="ECO:0000313" key="2">
    <source>
        <dbReference type="EMBL" id="GLT23273.1"/>
    </source>
</evidence>
<dbReference type="PROSITE" id="PS51257">
    <property type="entry name" value="PROKAR_LIPOPROTEIN"/>
    <property type="match status" value="1"/>
</dbReference>
<sequence length="177" mass="18060">MNTPDRPSLLSRRARLLMIPLALLAGCASLPSGPRVAVMPAPGKPLDLFSMEDRQCRNYADQAIGIAPRDSAAQNMVGSAIVGTAIGAAVGGLAGGNHGAATGAAVGMVSRSGSGTSQTAYAGADAQRRYDIAYQQCMYAKGNQLPGYGYRAPAPAATGGVPHYYPPPPPTPALPPR</sequence>